<comment type="caution">
    <text evidence="6">The sequence shown here is derived from an EMBL/GenBank/DDBJ whole genome shotgun (WGS) entry which is preliminary data.</text>
</comment>
<accession>A0A2W5VHN3</accession>
<protein>
    <submittedName>
        <fullName evidence="6">1,4-beta-xylanase</fullName>
    </submittedName>
</protein>
<dbReference type="Proteomes" id="UP000249393">
    <property type="component" value="Unassembled WGS sequence"/>
</dbReference>
<dbReference type="AlphaFoldDB" id="A0A2W5VHN3"/>
<proteinExistence type="inferred from homology"/>
<sequence>MVVGLALSAWSPALQARPLQASAAVAQAAAPRWTPQQAGDWYGRQPWIVGANYATSTAINQLEMFQADTFDPKTIDRELGWAHERFGMNTMRVYLHDLLWAQDAKGLITRLDQFLAIADRHGIRPIFVLFDSCWDPDPKLGPQHRPIPGVHNSGWVQSPGRRDLVDPANDARFKAYVQGVVGAFAKDRRVLAWDIWNEPDNPGGGSYNGAQLPGEKARIETLLPQAFAWARSQQPIQPLTSGVWIGPDWSPGAASLTPIQRLQLENSDIITFHNYEWPEAFEQRIAQLRPYGRPLIATEWLARGNGSNVDTILPIARRENVGMVNWGLVDGAIQTRMPWDSWERPYTLQEPTIWFHDLMHSDGRPYREREAELFRQAARTPGGAPAAPR</sequence>
<keyword evidence="2 3" id="KW-0326">Glycosidase</keyword>
<evidence type="ECO:0000313" key="6">
    <source>
        <dbReference type="EMBL" id="PZR34835.1"/>
    </source>
</evidence>
<evidence type="ECO:0000256" key="4">
    <source>
        <dbReference type="SAM" id="SignalP"/>
    </source>
</evidence>
<dbReference type="EMBL" id="QFQZ01000022">
    <property type="protein sequence ID" value="PZR34835.1"/>
    <property type="molecule type" value="Genomic_DNA"/>
</dbReference>
<dbReference type="Pfam" id="PF00150">
    <property type="entry name" value="Cellulase"/>
    <property type="match status" value="1"/>
</dbReference>
<keyword evidence="1 3" id="KW-0378">Hydrolase</keyword>
<dbReference type="InterPro" id="IPR001547">
    <property type="entry name" value="Glyco_hydro_5"/>
</dbReference>
<evidence type="ECO:0000256" key="2">
    <source>
        <dbReference type="ARBA" id="ARBA00023295"/>
    </source>
</evidence>
<keyword evidence="4" id="KW-0732">Signal</keyword>
<dbReference type="SUPFAM" id="SSF51445">
    <property type="entry name" value="(Trans)glycosidases"/>
    <property type="match status" value="1"/>
</dbReference>
<feature type="signal peptide" evidence="4">
    <location>
        <begin position="1"/>
        <end position="16"/>
    </location>
</feature>
<keyword evidence="6" id="KW-0858">Xylan degradation</keyword>
<dbReference type="GO" id="GO:0004553">
    <property type="term" value="F:hydrolase activity, hydrolyzing O-glycosyl compounds"/>
    <property type="evidence" value="ECO:0007669"/>
    <property type="project" value="InterPro"/>
</dbReference>
<gene>
    <name evidence="6" type="ORF">DI526_09245</name>
</gene>
<dbReference type="InterPro" id="IPR017853">
    <property type="entry name" value="GH"/>
</dbReference>
<name>A0A2W5VHN3_9CAUL</name>
<evidence type="ECO:0000313" key="7">
    <source>
        <dbReference type="Proteomes" id="UP000249393"/>
    </source>
</evidence>
<feature type="chain" id="PRO_5016071093" evidence="4">
    <location>
        <begin position="17"/>
        <end position="389"/>
    </location>
</feature>
<dbReference type="Gene3D" id="3.20.20.80">
    <property type="entry name" value="Glycosidases"/>
    <property type="match status" value="1"/>
</dbReference>
<evidence type="ECO:0000259" key="5">
    <source>
        <dbReference type="Pfam" id="PF00150"/>
    </source>
</evidence>
<comment type="similarity">
    <text evidence="3">Belongs to the glycosyl hydrolase 5 (cellulase A) family.</text>
</comment>
<organism evidence="6 7">
    <name type="scientific">Caulobacter segnis</name>
    <dbReference type="NCBI Taxonomy" id="88688"/>
    <lineage>
        <taxon>Bacteria</taxon>
        <taxon>Pseudomonadati</taxon>
        <taxon>Pseudomonadota</taxon>
        <taxon>Alphaproteobacteria</taxon>
        <taxon>Caulobacterales</taxon>
        <taxon>Caulobacteraceae</taxon>
        <taxon>Caulobacter</taxon>
    </lineage>
</organism>
<reference evidence="6 7" key="1">
    <citation type="submission" date="2017-08" db="EMBL/GenBank/DDBJ databases">
        <title>Infants hospitalized years apart are colonized by the same room-sourced microbial strains.</title>
        <authorList>
            <person name="Brooks B."/>
            <person name="Olm M.R."/>
            <person name="Firek B.A."/>
            <person name="Baker R."/>
            <person name="Thomas B.C."/>
            <person name="Morowitz M.J."/>
            <person name="Banfield J.F."/>
        </authorList>
    </citation>
    <scope>NUCLEOTIDE SEQUENCE [LARGE SCALE GENOMIC DNA]</scope>
    <source>
        <strain evidence="6">S2_003_000_R2_4</strain>
    </source>
</reference>
<dbReference type="GO" id="GO:0045493">
    <property type="term" value="P:xylan catabolic process"/>
    <property type="evidence" value="ECO:0007669"/>
    <property type="project" value="UniProtKB-KW"/>
</dbReference>
<evidence type="ECO:0000256" key="1">
    <source>
        <dbReference type="ARBA" id="ARBA00022801"/>
    </source>
</evidence>
<evidence type="ECO:0000256" key="3">
    <source>
        <dbReference type="RuleBase" id="RU361153"/>
    </source>
</evidence>
<keyword evidence="6" id="KW-0624">Polysaccharide degradation</keyword>
<feature type="domain" description="Glycoside hydrolase family 5" evidence="5">
    <location>
        <begin position="77"/>
        <end position="327"/>
    </location>
</feature>
<keyword evidence="6" id="KW-0119">Carbohydrate metabolism</keyword>